<feature type="transmembrane region" description="Helical" evidence="5">
    <location>
        <begin position="443"/>
        <end position="463"/>
    </location>
</feature>
<evidence type="ECO:0000256" key="4">
    <source>
        <dbReference type="ARBA" id="ARBA00023136"/>
    </source>
</evidence>
<sequence length="468" mass="51014">MDDSKALVTVKANAVGHVDIEKNHTCVASQEVESDALPNDEHPRNRPLRRKWLAVGISSLLTTIPPVASSIVAPALGQIRNDLGVSSKAIEFLILSSWQLTFNCGPFILGPLSEIFGRVAVLQGGLLWFLVFNLVCGLSRDTGTMITCRFLAGFGGGSGVATGFGVVTDLFDAHERGNAVALYNIGPTLSPAIGPVFSAFVVEYTTWRWSFHAITIWTGVVLLASTFFLQETRESVLKSWKKLEEQNPSTDNSTSPAHCRIFGKFARFQSQLVEAAKKTPIALLTPFQMLGREPTVQALALLNAYFYGIMMLAIAIFPTLYVPVYGKTISIAGLHYISLALGYLGGGYLCKFGMDKTYNYLRRRLGGPGQTGRPEFRVPLMMIGSISVPAGLFVFGWSAQNAWHWIVPDIGAFIFSAGIMISIQSATNYMVDAYTEFSASAIGATWFLRGIAGFTLPIVSPYFKFLNT</sequence>
<reference evidence="7 8" key="1">
    <citation type="submission" date="2021-01" db="EMBL/GenBank/DDBJ databases">
        <title>Cercospora kikuchii MAFF 305040 whole genome shotgun sequence.</title>
        <authorList>
            <person name="Kashiwa T."/>
            <person name="Suzuki T."/>
        </authorList>
    </citation>
    <scope>NUCLEOTIDE SEQUENCE [LARGE SCALE GENOMIC DNA]</scope>
    <source>
        <strain evidence="7 8">MAFF 305040</strain>
    </source>
</reference>
<feature type="transmembrane region" description="Helical" evidence="5">
    <location>
        <begin position="52"/>
        <end position="77"/>
    </location>
</feature>
<dbReference type="GO" id="GO:0016020">
    <property type="term" value="C:membrane"/>
    <property type="evidence" value="ECO:0007669"/>
    <property type="project" value="UniProtKB-SubCell"/>
</dbReference>
<keyword evidence="4 5" id="KW-0472">Membrane</keyword>
<evidence type="ECO:0000256" key="2">
    <source>
        <dbReference type="ARBA" id="ARBA00022692"/>
    </source>
</evidence>
<comment type="subcellular location">
    <subcellularLocation>
        <location evidence="1">Membrane</location>
        <topology evidence="1">Multi-pass membrane protein</topology>
    </subcellularLocation>
</comment>
<dbReference type="Pfam" id="PF07690">
    <property type="entry name" value="MFS_1"/>
    <property type="match status" value="1"/>
</dbReference>
<dbReference type="PROSITE" id="PS50850">
    <property type="entry name" value="MFS"/>
    <property type="match status" value="1"/>
</dbReference>
<feature type="transmembrane region" description="Helical" evidence="5">
    <location>
        <begin position="298"/>
        <end position="321"/>
    </location>
</feature>
<feature type="transmembrane region" description="Helical" evidence="5">
    <location>
        <begin position="378"/>
        <end position="398"/>
    </location>
</feature>
<feature type="transmembrane region" description="Helical" evidence="5">
    <location>
        <begin position="410"/>
        <end position="431"/>
    </location>
</feature>
<feature type="transmembrane region" description="Helical" evidence="5">
    <location>
        <begin position="209"/>
        <end position="229"/>
    </location>
</feature>
<dbReference type="SUPFAM" id="SSF103473">
    <property type="entry name" value="MFS general substrate transporter"/>
    <property type="match status" value="1"/>
</dbReference>
<evidence type="ECO:0000313" key="8">
    <source>
        <dbReference type="Proteomes" id="UP000825890"/>
    </source>
</evidence>
<evidence type="ECO:0000256" key="5">
    <source>
        <dbReference type="SAM" id="Phobius"/>
    </source>
</evidence>
<dbReference type="GO" id="GO:0022857">
    <property type="term" value="F:transmembrane transporter activity"/>
    <property type="evidence" value="ECO:0007669"/>
    <property type="project" value="InterPro"/>
</dbReference>
<evidence type="ECO:0000256" key="1">
    <source>
        <dbReference type="ARBA" id="ARBA00004141"/>
    </source>
</evidence>
<dbReference type="InterPro" id="IPR011701">
    <property type="entry name" value="MFS"/>
</dbReference>
<dbReference type="EMBL" id="BOLY01000002">
    <property type="protein sequence ID" value="GIZ41046.1"/>
    <property type="molecule type" value="Genomic_DNA"/>
</dbReference>
<feature type="domain" description="Major facilitator superfamily (MFS) profile" evidence="6">
    <location>
        <begin position="54"/>
        <end position="468"/>
    </location>
</feature>
<evidence type="ECO:0000313" key="7">
    <source>
        <dbReference type="EMBL" id="GIZ41046.1"/>
    </source>
</evidence>
<keyword evidence="3 5" id="KW-1133">Transmembrane helix</keyword>
<dbReference type="Gene3D" id="1.20.1720.10">
    <property type="entry name" value="Multidrug resistance protein D"/>
    <property type="match status" value="1"/>
</dbReference>
<dbReference type="PANTHER" id="PTHR23502:SF60">
    <property type="entry name" value="MAJOR FACILITATOR SUPERFAMILY (MFS) PROFILE DOMAIN-CONTAINING PROTEIN-RELATED"/>
    <property type="match status" value="1"/>
</dbReference>
<protein>
    <recommendedName>
        <fullName evidence="6">Major facilitator superfamily (MFS) profile domain-containing protein</fullName>
    </recommendedName>
</protein>
<feature type="transmembrane region" description="Helical" evidence="5">
    <location>
        <begin position="115"/>
        <end position="138"/>
    </location>
</feature>
<dbReference type="InterPro" id="IPR036259">
    <property type="entry name" value="MFS_trans_sf"/>
</dbReference>
<keyword evidence="8" id="KW-1185">Reference proteome</keyword>
<evidence type="ECO:0000259" key="6">
    <source>
        <dbReference type="PROSITE" id="PS50850"/>
    </source>
</evidence>
<feature type="transmembrane region" description="Helical" evidence="5">
    <location>
        <begin position="333"/>
        <end position="354"/>
    </location>
</feature>
<proteinExistence type="predicted"/>
<accession>A0A9P3CFR9</accession>
<dbReference type="OrthoDB" id="6770063at2759"/>
<evidence type="ECO:0000256" key="3">
    <source>
        <dbReference type="ARBA" id="ARBA00022989"/>
    </source>
</evidence>
<dbReference type="GeneID" id="68289938"/>
<feature type="transmembrane region" description="Helical" evidence="5">
    <location>
        <begin position="150"/>
        <end position="168"/>
    </location>
</feature>
<dbReference type="InterPro" id="IPR020846">
    <property type="entry name" value="MFS_dom"/>
</dbReference>
<organism evidence="7 8">
    <name type="scientific">Cercospora kikuchii</name>
    <dbReference type="NCBI Taxonomy" id="84275"/>
    <lineage>
        <taxon>Eukaryota</taxon>
        <taxon>Fungi</taxon>
        <taxon>Dikarya</taxon>
        <taxon>Ascomycota</taxon>
        <taxon>Pezizomycotina</taxon>
        <taxon>Dothideomycetes</taxon>
        <taxon>Dothideomycetidae</taxon>
        <taxon>Mycosphaerellales</taxon>
        <taxon>Mycosphaerellaceae</taxon>
        <taxon>Cercospora</taxon>
    </lineage>
</organism>
<comment type="caution">
    <text evidence="7">The sequence shown here is derived from an EMBL/GenBank/DDBJ whole genome shotgun (WGS) entry which is preliminary data.</text>
</comment>
<name>A0A9P3CFR9_9PEZI</name>
<gene>
    <name evidence="7" type="ORF">CKM354_000436300</name>
</gene>
<dbReference type="RefSeq" id="XP_044655533.1">
    <property type="nucleotide sequence ID" value="XM_044799598.1"/>
</dbReference>
<dbReference type="Proteomes" id="UP000825890">
    <property type="component" value="Unassembled WGS sequence"/>
</dbReference>
<keyword evidence="2 5" id="KW-0812">Transmembrane</keyword>
<dbReference type="AlphaFoldDB" id="A0A9P3CFR9"/>
<dbReference type="PANTHER" id="PTHR23502">
    <property type="entry name" value="MAJOR FACILITATOR SUPERFAMILY"/>
    <property type="match status" value="1"/>
</dbReference>